<dbReference type="Pfam" id="PF03302">
    <property type="entry name" value="VSP"/>
    <property type="match status" value="2"/>
</dbReference>
<dbReference type="InterPro" id="IPR000742">
    <property type="entry name" value="EGF"/>
</dbReference>
<dbReference type="Proteomes" id="UP000001548">
    <property type="component" value="Unassembled WGS sequence"/>
</dbReference>
<feature type="domain" description="EGF-like" evidence="3">
    <location>
        <begin position="594"/>
        <end position="644"/>
    </location>
</feature>
<dbReference type="AlphaFoldDB" id="A0A644F4J6"/>
<dbReference type="InterPro" id="IPR009030">
    <property type="entry name" value="Growth_fac_rcpt_cys_sf"/>
</dbReference>
<comment type="caution">
    <text evidence="4">The sequence shown here is derived from an EMBL/GenBank/DDBJ whole genome shotgun (WGS) entry which is preliminary data.</text>
</comment>
<keyword evidence="1" id="KW-0472">Membrane</keyword>
<reference evidence="4 5" key="1">
    <citation type="journal article" date="2007" name="Science">
        <title>Genomic minimalism in the early diverging intestinal parasite Giardia lamblia.</title>
        <authorList>
            <person name="Morrison H.G."/>
            <person name="McArthur A.G."/>
            <person name="Gillin F.D."/>
            <person name="Aley S.B."/>
            <person name="Adam R.D."/>
            <person name="Olsen G.J."/>
            <person name="Best A.A."/>
            <person name="Cande W.Z."/>
            <person name="Chen F."/>
            <person name="Cipriano M.J."/>
            <person name="Davids B.J."/>
            <person name="Dawson S.C."/>
            <person name="Elmendorf H.G."/>
            <person name="Hehl A.B."/>
            <person name="Holder M.E."/>
            <person name="Huse S.M."/>
            <person name="Kim U.U."/>
            <person name="Lasek-Nesselquist E."/>
            <person name="Manning G."/>
            <person name="Nigam A."/>
            <person name="Nixon J.E."/>
            <person name="Palm D."/>
            <person name="Passamaneck N.E."/>
            <person name="Prabhu A."/>
            <person name="Reich C.I."/>
            <person name="Reiner D.S."/>
            <person name="Samuelson J."/>
            <person name="Svard S.G."/>
            <person name="Sogin M.L."/>
        </authorList>
    </citation>
    <scope>NUCLEOTIDE SEQUENCE [LARGE SCALE GENOMIC DNA]</scope>
    <source>
        <strain evidence="4 5">WB C6</strain>
    </source>
</reference>
<protein>
    <submittedName>
        <fullName evidence="4">High cysteine membrane protein Group 3</fullName>
    </submittedName>
</protein>
<evidence type="ECO:0000256" key="1">
    <source>
        <dbReference type="SAM" id="Phobius"/>
    </source>
</evidence>
<dbReference type="InterPro" id="IPR052798">
    <property type="entry name" value="Giardia_VSA"/>
</dbReference>
<feature type="chain" id="PRO_5024906647" evidence="2">
    <location>
        <begin position="19"/>
        <end position="838"/>
    </location>
</feature>
<dbReference type="InParanoid" id="A0A644F4J6"/>
<proteinExistence type="predicted"/>
<feature type="domain" description="EGF-like" evidence="3">
    <location>
        <begin position="555"/>
        <end position="593"/>
    </location>
</feature>
<dbReference type="Gene3D" id="2.10.220.10">
    <property type="entry name" value="Hormone Receptor, Insulin-like Growth Factor Receptor 1, Chain A, domain 2"/>
    <property type="match status" value="1"/>
</dbReference>
<dbReference type="InterPro" id="IPR006212">
    <property type="entry name" value="Furin_repeat"/>
</dbReference>
<feature type="domain" description="EGF-like" evidence="3">
    <location>
        <begin position="518"/>
        <end position="554"/>
    </location>
</feature>
<dbReference type="EMBL" id="AACB03000002">
    <property type="protein sequence ID" value="KAE8303553.1"/>
    <property type="molecule type" value="Genomic_DNA"/>
</dbReference>
<evidence type="ECO:0000313" key="4">
    <source>
        <dbReference type="EMBL" id="KAE8303553.1"/>
    </source>
</evidence>
<gene>
    <name evidence="4" type="ORF">GL50803_00103943</name>
</gene>
<name>A0A644F4J6_GIAIC</name>
<dbReference type="PANTHER" id="PTHR23275:SF100">
    <property type="entry name" value="EGF-LIKE DOMAIN-CONTAINING PROTEIN"/>
    <property type="match status" value="1"/>
</dbReference>
<evidence type="ECO:0000259" key="3">
    <source>
        <dbReference type="SMART" id="SM00181"/>
    </source>
</evidence>
<dbReference type="PANTHER" id="PTHR23275">
    <property type="entry name" value="CABRIOLET.-RELATED"/>
    <property type="match status" value="1"/>
</dbReference>
<accession>A0A644F4J6</accession>
<evidence type="ECO:0000313" key="5">
    <source>
        <dbReference type="Proteomes" id="UP000001548"/>
    </source>
</evidence>
<organism evidence="4 5">
    <name type="scientific">Giardia intestinalis (strain ATCC 50803 / WB clone C6)</name>
    <name type="common">Giardia lamblia</name>
    <dbReference type="NCBI Taxonomy" id="184922"/>
    <lineage>
        <taxon>Eukaryota</taxon>
        <taxon>Metamonada</taxon>
        <taxon>Diplomonadida</taxon>
        <taxon>Hexamitidae</taxon>
        <taxon>Giardiinae</taxon>
        <taxon>Giardia</taxon>
    </lineage>
</organism>
<feature type="transmembrane region" description="Helical" evidence="1">
    <location>
        <begin position="786"/>
        <end position="809"/>
    </location>
</feature>
<dbReference type="SMART" id="SM00181">
    <property type="entry name" value="EGF"/>
    <property type="match status" value="4"/>
</dbReference>
<dbReference type="SMART" id="SM00261">
    <property type="entry name" value="FU"/>
    <property type="match status" value="3"/>
</dbReference>
<dbReference type="InterPro" id="IPR005127">
    <property type="entry name" value="Giardia_VSP"/>
</dbReference>
<feature type="signal peptide" evidence="2">
    <location>
        <begin position="1"/>
        <end position="18"/>
    </location>
</feature>
<dbReference type="SUPFAM" id="SSF57184">
    <property type="entry name" value="Growth factor receptor domain"/>
    <property type="match status" value="4"/>
</dbReference>
<sequence>MIFVLLFLLGGVFFECTTDNECGGDGGVCDVAINGKRYCSKCAGSDAGARVPINGKCRLLSLSRSICTVPTGNNPNPGTCTGCIRDFLFYRGGCYRTASLINAICKEKHIVEEGMYCGACAIEGDVPIDGVCVSASTDSSGNTCDKGVCTTCASGYFFHYGSCYKFGGSPGSTVCPKPTSTTGSVCDSCGSKFVKNPSASPSATSCLACYGLDGTLFCERCRMNVLTSADVKPTLCTQCKIGYVPVDGRCVSTYSATSALAGCSTYSGNENTKGLCETCSSGYMLFYGSCYSVNGPLAQAICKTENQIYLGGRVFCKQCAQADHYPINGLCIADKGSHTCEAGICTICDTSTTPVDNSKVFPFYNGCYDANSAIGKLICQEASNGACSTCNTNETSNIIANPNSADGQPKCLGCWDEAATGVANCGGCATGTDGDSKIVCSKCTDSTEPKDNTCPQALPPTTPEGCAVQGCQACSKDSPTTCDACFEPLIMKEDKTKCFGSCLALGPGYYNNSGICSPCIENCLLCTDGATCSQCDEGYYLELSSANSSQGTCKKCAAGCSACNDGTDTSCTACLPGYYIASESKANRAAKCVLCNTTESDYTGIPNCIACFSTVGNNGAKNVRCSQCEEGYIKKHNGSQVVCEPPTPECNAAMCSVCVENNPDRCEHCTTGAYLCPRTAACTKDCASCGGSMYPDEDLGECQPCDIANCRVCATGLKCESCAESAVPISPDVYHTACMGCSDTGGMDGWVGLAGCTTCELTDKGGGSVNCLDPGYYRRGGLGGGAIAAIVIVVLLVLAVAGFLVWWFVFRRGGRPKRGAKYTSLMRGESYDYRQSLI</sequence>
<evidence type="ECO:0000256" key="2">
    <source>
        <dbReference type="SAM" id="SignalP"/>
    </source>
</evidence>
<keyword evidence="1" id="KW-0812">Transmembrane</keyword>
<keyword evidence="1" id="KW-1133">Transmembrane helix</keyword>
<keyword evidence="5" id="KW-1185">Reference proteome</keyword>
<feature type="domain" description="EGF-like" evidence="3">
    <location>
        <begin position="208"/>
        <end position="251"/>
    </location>
</feature>
<keyword evidence="2" id="KW-0732">Signal</keyword>